<comment type="caution">
    <text evidence="4">The sequence shown here is derived from an EMBL/GenBank/DDBJ whole genome shotgun (WGS) entry which is preliminary data.</text>
</comment>
<dbReference type="Pfam" id="PF00112">
    <property type="entry name" value="Peptidase_C1"/>
    <property type="match status" value="1"/>
</dbReference>
<gene>
    <name evidence="4" type="ORF">Acr_04g0008520</name>
</gene>
<dbReference type="EMBL" id="BJWL01000004">
    <property type="protein sequence ID" value="GFY86114.1"/>
    <property type="molecule type" value="Genomic_DNA"/>
</dbReference>
<dbReference type="InterPro" id="IPR025661">
    <property type="entry name" value="Pept_asp_AS"/>
</dbReference>
<protein>
    <submittedName>
        <fullName evidence="4">Papain family cysteine protease</fullName>
    </submittedName>
</protein>
<keyword evidence="4" id="KW-0378">Hydrolase</keyword>
<dbReference type="SUPFAM" id="SSF54001">
    <property type="entry name" value="Cysteine proteinases"/>
    <property type="match status" value="1"/>
</dbReference>
<accession>A0A7J0EI07</accession>
<dbReference type="InterPro" id="IPR038765">
    <property type="entry name" value="Papain-like_cys_pep_sf"/>
</dbReference>
<dbReference type="SMART" id="SM00645">
    <property type="entry name" value="Pept_C1"/>
    <property type="match status" value="1"/>
</dbReference>
<dbReference type="GO" id="GO:0006508">
    <property type="term" value="P:proteolysis"/>
    <property type="evidence" value="ECO:0007669"/>
    <property type="project" value="UniProtKB-KW"/>
</dbReference>
<dbReference type="GO" id="GO:0008234">
    <property type="term" value="F:cysteine-type peptidase activity"/>
    <property type="evidence" value="ECO:0007669"/>
    <property type="project" value="InterPro"/>
</dbReference>
<evidence type="ECO:0000313" key="5">
    <source>
        <dbReference type="Proteomes" id="UP000585474"/>
    </source>
</evidence>
<organism evidence="4 5">
    <name type="scientific">Actinidia rufa</name>
    <dbReference type="NCBI Taxonomy" id="165716"/>
    <lineage>
        <taxon>Eukaryota</taxon>
        <taxon>Viridiplantae</taxon>
        <taxon>Streptophyta</taxon>
        <taxon>Embryophyta</taxon>
        <taxon>Tracheophyta</taxon>
        <taxon>Spermatophyta</taxon>
        <taxon>Magnoliopsida</taxon>
        <taxon>eudicotyledons</taxon>
        <taxon>Gunneridae</taxon>
        <taxon>Pentapetalae</taxon>
        <taxon>asterids</taxon>
        <taxon>Ericales</taxon>
        <taxon>Actinidiaceae</taxon>
        <taxon>Actinidia</taxon>
    </lineage>
</organism>
<dbReference type="InterPro" id="IPR000668">
    <property type="entry name" value="Peptidase_C1A_C"/>
</dbReference>
<dbReference type="PANTHER" id="PTHR12411">
    <property type="entry name" value="CYSTEINE PROTEASE FAMILY C1-RELATED"/>
    <property type="match status" value="1"/>
</dbReference>
<evidence type="ECO:0000256" key="1">
    <source>
        <dbReference type="ARBA" id="ARBA00008455"/>
    </source>
</evidence>
<dbReference type="InterPro" id="IPR013128">
    <property type="entry name" value="Peptidase_C1A"/>
</dbReference>
<keyword evidence="2" id="KW-1015">Disulfide bond</keyword>
<evidence type="ECO:0000313" key="4">
    <source>
        <dbReference type="EMBL" id="GFY86114.1"/>
    </source>
</evidence>
<dbReference type="Gene3D" id="3.90.70.10">
    <property type="entry name" value="Cysteine proteinases"/>
    <property type="match status" value="1"/>
</dbReference>
<sequence>MASANFDKSKIAASVSNFSVISVDEDQVAANLVKNGPLAVGINAVYMQTYIGGVSCPYLCGKHLDHGVLLVGYGASAYAAIRFKEKPYWIIKNSWGESWGENGYYHLCRGPHAHNLCGVDSMVSTVAAVHITMHGSYLDKNQPLAGMPDFHRVIQSKAMHVIQGAAVD</sequence>
<comment type="similarity">
    <text evidence="1">Belongs to the peptidase C1 family.</text>
</comment>
<dbReference type="PROSITE" id="PS00639">
    <property type="entry name" value="THIOL_PROTEASE_HIS"/>
    <property type="match status" value="1"/>
</dbReference>
<keyword evidence="5" id="KW-1185">Reference proteome</keyword>
<dbReference type="PROSITE" id="PS00640">
    <property type="entry name" value="THIOL_PROTEASE_ASN"/>
    <property type="match status" value="1"/>
</dbReference>
<keyword evidence="4" id="KW-0645">Protease</keyword>
<reference evidence="4 5" key="1">
    <citation type="submission" date="2019-07" db="EMBL/GenBank/DDBJ databases">
        <title>De Novo Assembly of kiwifruit Actinidia rufa.</title>
        <authorList>
            <person name="Sugita-Konishi S."/>
            <person name="Sato K."/>
            <person name="Mori E."/>
            <person name="Abe Y."/>
            <person name="Kisaki G."/>
            <person name="Hamano K."/>
            <person name="Suezawa K."/>
            <person name="Otani M."/>
            <person name="Fukuda T."/>
            <person name="Manabe T."/>
            <person name="Gomi K."/>
            <person name="Tabuchi M."/>
            <person name="Akimitsu K."/>
            <person name="Kataoka I."/>
        </authorList>
    </citation>
    <scope>NUCLEOTIDE SEQUENCE [LARGE SCALE GENOMIC DNA]</scope>
    <source>
        <strain evidence="5">cv. Fuchu</strain>
    </source>
</reference>
<dbReference type="OrthoDB" id="10253408at2759"/>
<name>A0A7J0EI07_9ERIC</name>
<evidence type="ECO:0000259" key="3">
    <source>
        <dbReference type="SMART" id="SM00645"/>
    </source>
</evidence>
<feature type="domain" description="Peptidase C1A papain C-terminal" evidence="3">
    <location>
        <begin position="2"/>
        <end position="127"/>
    </location>
</feature>
<dbReference type="AlphaFoldDB" id="A0A7J0EI07"/>
<dbReference type="Proteomes" id="UP000585474">
    <property type="component" value="Unassembled WGS sequence"/>
</dbReference>
<evidence type="ECO:0000256" key="2">
    <source>
        <dbReference type="ARBA" id="ARBA00023157"/>
    </source>
</evidence>
<dbReference type="InterPro" id="IPR025660">
    <property type="entry name" value="Pept_his_AS"/>
</dbReference>
<proteinExistence type="inferred from homology"/>